<proteinExistence type="predicted"/>
<evidence type="ECO:0000313" key="2">
    <source>
        <dbReference type="Proteomes" id="UP000326924"/>
    </source>
</evidence>
<accession>A0A5J5F3E7</accession>
<keyword evidence="2" id="KW-1185">Reference proteome</keyword>
<organism evidence="1 2">
    <name type="scientific">Sphaerosporella brunnea</name>
    <dbReference type="NCBI Taxonomy" id="1250544"/>
    <lineage>
        <taxon>Eukaryota</taxon>
        <taxon>Fungi</taxon>
        <taxon>Dikarya</taxon>
        <taxon>Ascomycota</taxon>
        <taxon>Pezizomycotina</taxon>
        <taxon>Pezizomycetes</taxon>
        <taxon>Pezizales</taxon>
        <taxon>Pyronemataceae</taxon>
        <taxon>Sphaerosporella</taxon>
    </lineage>
</organism>
<evidence type="ECO:0000313" key="1">
    <source>
        <dbReference type="EMBL" id="KAA8910455.1"/>
    </source>
</evidence>
<comment type="caution">
    <text evidence="1">The sequence shown here is derived from an EMBL/GenBank/DDBJ whole genome shotgun (WGS) entry which is preliminary data.</text>
</comment>
<protein>
    <submittedName>
        <fullName evidence="1">Uncharacterized protein</fullName>
    </submittedName>
</protein>
<sequence length="77" mass="8801">MSLRPAYATTFNSCQCLTLDRIVIDLRTSFCPWSTIHQSLSGSTERRCEIVAFRGQHRLHHNKCCSSSPIVTKHIPR</sequence>
<dbReference type="Proteomes" id="UP000326924">
    <property type="component" value="Unassembled WGS sequence"/>
</dbReference>
<dbReference type="AlphaFoldDB" id="A0A5J5F3E7"/>
<gene>
    <name evidence="1" type="ORF">FN846DRAFT_544202</name>
</gene>
<name>A0A5J5F3E7_9PEZI</name>
<dbReference type="InParanoid" id="A0A5J5F3E7"/>
<reference evidence="1 2" key="1">
    <citation type="submission" date="2019-09" db="EMBL/GenBank/DDBJ databases">
        <title>Draft genome of the ectomycorrhizal ascomycete Sphaerosporella brunnea.</title>
        <authorList>
            <consortium name="DOE Joint Genome Institute"/>
            <person name="Benucci G.M."/>
            <person name="Marozzi G."/>
            <person name="Antonielli L."/>
            <person name="Sanchez S."/>
            <person name="Marco P."/>
            <person name="Wang X."/>
            <person name="Falini L.B."/>
            <person name="Barry K."/>
            <person name="Haridas S."/>
            <person name="Lipzen A."/>
            <person name="Labutti K."/>
            <person name="Grigoriev I.V."/>
            <person name="Murat C."/>
            <person name="Martin F."/>
            <person name="Albertini E."/>
            <person name="Donnini D."/>
            <person name="Bonito G."/>
        </authorList>
    </citation>
    <scope>NUCLEOTIDE SEQUENCE [LARGE SCALE GENOMIC DNA]</scope>
    <source>
        <strain evidence="1 2">Sb_GMNB300</strain>
    </source>
</reference>
<dbReference type="EMBL" id="VXIS01000046">
    <property type="protein sequence ID" value="KAA8910455.1"/>
    <property type="molecule type" value="Genomic_DNA"/>
</dbReference>